<protein>
    <submittedName>
        <fullName evidence="1">Uncharacterized protein</fullName>
    </submittedName>
</protein>
<comment type="caution">
    <text evidence="1">The sequence shown here is derived from an EMBL/GenBank/DDBJ whole genome shotgun (WGS) entry which is preliminary data.</text>
</comment>
<evidence type="ECO:0000313" key="2">
    <source>
        <dbReference type="Proteomes" id="UP001607302"/>
    </source>
</evidence>
<organism evidence="1 2">
    <name type="scientific">Vespula squamosa</name>
    <name type="common">Southern yellow jacket</name>
    <name type="synonym">Wasp</name>
    <dbReference type="NCBI Taxonomy" id="30214"/>
    <lineage>
        <taxon>Eukaryota</taxon>
        <taxon>Metazoa</taxon>
        <taxon>Ecdysozoa</taxon>
        <taxon>Arthropoda</taxon>
        <taxon>Hexapoda</taxon>
        <taxon>Insecta</taxon>
        <taxon>Pterygota</taxon>
        <taxon>Neoptera</taxon>
        <taxon>Endopterygota</taxon>
        <taxon>Hymenoptera</taxon>
        <taxon>Apocrita</taxon>
        <taxon>Aculeata</taxon>
        <taxon>Vespoidea</taxon>
        <taxon>Vespidae</taxon>
        <taxon>Vespinae</taxon>
        <taxon>Vespula</taxon>
    </lineage>
</organism>
<accession>A0ABD2A4M3</accession>
<gene>
    <name evidence="1" type="ORF">V1478_015275</name>
</gene>
<dbReference type="AlphaFoldDB" id="A0ABD2A4M3"/>
<name>A0ABD2A4M3_VESSQ</name>
<evidence type="ECO:0000313" key="1">
    <source>
        <dbReference type="EMBL" id="KAL2715577.1"/>
    </source>
</evidence>
<reference evidence="1 2" key="1">
    <citation type="journal article" date="2024" name="Ann. Entomol. Soc. Am.">
        <title>Genomic analyses of the southern and eastern yellowjacket wasps (Hymenoptera: Vespidae) reveal evolutionary signatures of social life.</title>
        <authorList>
            <person name="Catto M.A."/>
            <person name="Caine P.B."/>
            <person name="Orr S.E."/>
            <person name="Hunt B.G."/>
            <person name="Goodisman M.A.D."/>
        </authorList>
    </citation>
    <scope>NUCLEOTIDE SEQUENCE [LARGE SCALE GENOMIC DNA]</scope>
    <source>
        <strain evidence="1">233</strain>
        <tissue evidence="1">Head and thorax</tissue>
    </source>
</reference>
<proteinExistence type="predicted"/>
<keyword evidence="2" id="KW-1185">Reference proteome</keyword>
<sequence>MNHMATDQILAIGGSIAFTNNGRYRAVGSRTSTYANDDNSFQSRLLLSSNEYLRTRLSSFLTLNYLQESLERKPMTLLLPNHD</sequence>
<dbReference type="Proteomes" id="UP001607302">
    <property type="component" value="Unassembled WGS sequence"/>
</dbReference>
<dbReference type="EMBL" id="JAUDFV010000155">
    <property type="protein sequence ID" value="KAL2715577.1"/>
    <property type="molecule type" value="Genomic_DNA"/>
</dbReference>